<dbReference type="GO" id="GO:0045892">
    <property type="term" value="P:negative regulation of DNA-templated transcription"/>
    <property type="evidence" value="ECO:0007669"/>
    <property type="project" value="TreeGrafter"/>
</dbReference>
<keyword evidence="1" id="KW-0805">Transcription regulation</keyword>
<organism evidence="5 6">
    <name type="scientific">Agrobacterium tumefaciens str. Kerr 14</name>
    <dbReference type="NCBI Taxonomy" id="1183424"/>
    <lineage>
        <taxon>Bacteria</taxon>
        <taxon>Pseudomonadati</taxon>
        <taxon>Pseudomonadota</taxon>
        <taxon>Alphaproteobacteria</taxon>
        <taxon>Hyphomicrobiales</taxon>
        <taxon>Rhizobiaceae</taxon>
        <taxon>Rhizobium/Agrobacterium group</taxon>
        <taxon>Agrobacterium</taxon>
        <taxon>Agrobacterium tumefaciens complex</taxon>
    </lineage>
</organism>
<evidence type="ECO:0000313" key="5">
    <source>
        <dbReference type="EMBL" id="CUX65704.1"/>
    </source>
</evidence>
<keyword evidence="2" id="KW-0238">DNA-binding</keyword>
<dbReference type="Gene3D" id="3.40.1410.10">
    <property type="entry name" value="Chorismate lyase-like"/>
    <property type="match status" value="1"/>
</dbReference>
<dbReference type="PROSITE" id="PS50949">
    <property type="entry name" value="HTH_GNTR"/>
    <property type="match status" value="1"/>
</dbReference>
<dbReference type="InterPro" id="IPR050679">
    <property type="entry name" value="Bact_HTH_transcr_reg"/>
</dbReference>
<dbReference type="PRINTS" id="PR00035">
    <property type="entry name" value="HTHGNTR"/>
</dbReference>
<reference evidence="5 6" key="1">
    <citation type="submission" date="2016-01" db="EMBL/GenBank/DDBJ databases">
        <authorList>
            <person name="Oliw E.H."/>
        </authorList>
    </citation>
    <scope>NUCLEOTIDE SEQUENCE [LARGE SCALE GENOMIC DNA]</scope>
    <source>
        <strain evidence="5 6">Kerr 14</strain>
    </source>
</reference>
<evidence type="ECO:0000256" key="3">
    <source>
        <dbReference type="ARBA" id="ARBA00023163"/>
    </source>
</evidence>
<proteinExistence type="predicted"/>
<evidence type="ECO:0000256" key="1">
    <source>
        <dbReference type="ARBA" id="ARBA00023015"/>
    </source>
</evidence>
<dbReference type="PANTHER" id="PTHR44846">
    <property type="entry name" value="MANNOSYL-D-GLYCERATE TRANSPORT/METABOLISM SYSTEM REPRESSOR MNGR-RELATED"/>
    <property type="match status" value="1"/>
</dbReference>
<protein>
    <submittedName>
        <fullName evidence="5">Putative transcriptional regulator, GntR</fullName>
    </submittedName>
</protein>
<dbReference type="SUPFAM" id="SSF46785">
    <property type="entry name" value="Winged helix' DNA-binding domain"/>
    <property type="match status" value="1"/>
</dbReference>
<dbReference type="Gene3D" id="1.10.10.10">
    <property type="entry name" value="Winged helix-like DNA-binding domain superfamily/Winged helix DNA-binding domain"/>
    <property type="match status" value="1"/>
</dbReference>
<dbReference type="GO" id="GO:0003700">
    <property type="term" value="F:DNA-binding transcription factor activity"/>
    <property type="evidence" value="ECO:0007669"/>
    <property type="project" value="InterPro"/>
</dbReference>
<name>A0A1S7SAV4_AGRTU</name>
<dbReference type="InterPro" id="IPR036390">
    <property type="entry name" value="WH_DNA-bd_sf"/>
</dbReference>
<dbReference type="GO" id="GO:0003677">
    <property type="term" value="F:DNA binding"/>
    <property type="evidence" value="ECO:0007669"/>
    <property type="project" value="UniProtKB-KW"/>
</dbReference>
<dbReference type="InterPro" id="IPR028978">
    <property type="entry name" value="Chorismate_lyase_/UTRA_dom_sf"/>
</dbReference>
<dbReference type="SUPFAM" id="SSF64288">
    <property type="entry name" value="Chorismate lyase-like"/>
    <property type="match status" value="1"/>
</dbReference>
<evidence type="ECO:0000259" key="4">
    <source>
        <dbReference type="PROSITE" id="PS50949"/>
    </source>
</evidence>
<dbReference type="RefSeq" id="WP_080867591.1">
    <property type="nucleotide sequence ID" value="NZ_LT009732.1"/>
</dbReference>
<gene>
    <name evidence="5" type="ORF">AGR4C_pa60006</name>
</gene>
<dbReference type="Proteomes" id="UP000191897">
    <property type="component" value="Unassembled WGS sequence"/>
</dbReference>
<sequence length="247" mass="27477">MVEKNSNVPVYLQLQRTIEEMIDSADYGPGDHIPSERALADQFNVNRLTVRKAIDRLVSSGRLERNSTNGTRIPVPRLLRPVEPQNSGGIARVIQLGGGTPSNRLLHFELAKAQDSIANHLSIPSGSDIFIIRRLWRVDDTPIIIETSYIPASYVPGLEAEDLTSGQSLYGILKERFGIVAVYSTRTISVHTPTSFEEQTLRLPPHSSTLLVRLLVEDADGRPIEYVRSVNHPVHVNFRSAAPSKQR</sequence>
<dbReference type="AlphaFoldDB" id="A0A1S7SAV4"/>
<dbReference type="CDD" id="cd07377">
    <property type="entry name" value="WHTH_GntR"/>
    <property type="match status" value="1"/>
</dbReference>
<dbReference type="PANTHER" id="PTHR44846:SF1">
    <property type="entry name" value="MANNOSYL-D-GLYCERATE TRANSPORT_METABOLISM SYSTEM REPRESSOR MNGR-RELATED"/>
    <property type="match status" value="1"/>
</dbReference>
<dbReference type="EMBL" id="FBWC01000037">
    <property type="protein sequence ID" value="CUX65704.1"/>
    <property type="molecule type" value="Genomic_DNA"/>
</dbReference>
<evidence type="ECO:0000313" key="6">
    <source>
        <dbReference type="Proteomes" id="UP000191897"/>
    </source>
</evidence>
<dbReference type="InterPro" id="IPR000524">
    <property type="entry name" value="Tscrpt_reg_HTH_GntR"/>
</dbReference>
<dbReference type="SMART" id="SM00345">
    <property type="entry name" value="HTH_GNTR"/>
    <property type="match status" value="1"/>
</dbReference>
<dbReference type="Pfam" id="PF00392">
    <property type="entry name" value="GntR"/>
    <property type="match status" value="1"/>
</dbReference>
<dbReference type="Pfam" id="PF07702">
    <property type="entry name" value="UTRA"/>
    <property type="match status" value="1"/>
</dbReference>
<feature type="domain" description="HTH gntR-type" evidence="4">
    <location>
        <begin position="8"/>
        <end position="76"/>
    </location>
</feature>
<evidence type="ECO:0000256" key="2">
    <source>
        <dbReference type="ARBA" id="ARBA00023125"/>
    </source>
</evidence>
<accession>A0A1S7SAV4</accession>
<keyword evidence="3" id="KW-0804">Transcription</keyword>
<dbReference type="InterPro" id="IPR036388">
    <property type="entry name" value="WH-like_DNA-bd_sf"/>
</dbReference>
<dbReference type="SMART" id="SM00866">
    <property type="entry name" value="UTRA"/>
    <property type="match status" value="1"/>
</dbReference>
<dbReference type="InterPro" id="IPR011663">
    <property type="entry name" value="UTRA"/>
</dbReference>